<gene>
    <name evidence="7" type="ORF">FUG_LOCUS459880</name>
</gene>
<keyword evidence="6" id="KW-0812">Transmembrane</keyword>
<keyword evidence="4" id="KW-0576">Peroxisome</keyword>
<organism evidence="7">
    <name type="scientific">Gibberella zeae</name>
    <name type="common">Wheat head blight fungus</name>
    <name type="synonym">Fusarium graminearum</name>
    <dbReference type="NCBI Taxonomy" id="5518"/>
    <lineage>
        <taxon>Eukaryota</taxon>
        <taxon>Fungi</taxon>
        <taxon>Dikarya</taxon>
        <taxon>Ascomycota</taxon>
        <taxon>Pezizomycotina</taxon>
        <taxon>Sordariomycetes</taxon>
        <taxon>Hypocreomycetidae</taxon>
        <taxon>Hypocreales</taxon>
        <taxon>Nectriaceae</taxon>
        <taxon>Fusarium</taxon>
    </lineage>
</organism>
<keyword evidence="6" id="KW-0472">Membrane</keyword>
<keyword evidence="6" id="KW-1133">Transmembrane helix</keyword>
<dbReference type="Gene3D" id="3.90.226.10">
    <property type="entry name" value="2-enoyl-CoA Hydratase, Chain A, domain 1"/>
    <property type="match status" value="1"/>
</dbReference>
<keyword evidence="5" id="KW-0413">Isomerase</keyword>
<comment type="subcellular location">
    <subcellularLocation>
        <location evidence="1">Peroxisome</location>
    </subcellularLocation>
</comment>
<dbReference type="AlphaFoldDB" id="A0A4E9EGB2"/>
<dbReference type="EMBL" id="CAAKMV010000155">
    <property type="protein sequence ID" value="VIO61925.1"/>
    <property type="molecule type" value="Genomic_DNA"/>
</dbReference>
<evidence type="ECO:0000256" key="2">
    <source>
        <dbReference type="ARBA" id="ARBA00005005"/>
    </source>
</evidence>
<dbReference type="InterPro" id="IPR001753">
    <property type="entry name" value="Enoyl-CoA_hydra/iso"/>
</dbReference>
<protein>
    <recommendedName>
        <fullName evidence="8">Enoyl-CoA hydratase</fullName>
    </recommendedName>
</protein>
<dbReference type="GO" id="GO:0006635">
    <property type="term" value="P:fatty acid beta-oxidation"/>
    <property type="evidence" value="ECO:0007669"/>
    <property type="project" value="TreeGrafter"/>
</dbReference>
<comment type="similarity">
    <text evidence="3">Belongs to the enoyl-CoA hydratase/isomerase family.</text>
</comment>
<dbReference type="PANTHER" id="PTHR43684">
    <property type="match status" value="1"/>
</dbReference>
<dbReference type="PANTHER" id="PTHR43684:SF1">
    <property type="entry name" value="ENOYL-COA DELTA ISOMERASE 2"/>
    <property type="match status" value="1"/>
</dbReference>
<feature type="transmembrane region" description="Helical" evidence="6">
    <location>
        <begin position="457"/>
        <end position="477"/>
    </location>
</feature>
<accession>A0A4E9EGB2</accession>
<evidence type="ECO:0000256" key="4">
    <source>
        <dbReference type="ARBA" id="ARBA00023140"/>
    </source>
</evidence>
<evidence type="ECO:0008006" key="8">
    <source>
        <dbReference type="Google" id="ProtNLM"/>
    </source>
</evidence>
<name>A0A4E9EGB2_GIBZA</name>
<evidence type="ECO:0000256" key="1">
    <source>
        <dbReference type="ARBA" id="ARBA00004275"/>
    </source>
</evidence>
<dbReference type="GO" id="GO:0004165">
    <property type="term" value="F:delta(3)-delta(2)-enoyl-CoA isomerase activity"/>
    <property type="evidence" value="ECO:0007669"/>
    <property type="project" value="UniProtKB-ARBA"/>
</dbReference>
<proteinExistence type="inferred from homology"/>
<reference evidence="7" key="1">
    <citation type="submission" date="2019-04" db="EMBL/GenBank/DDBJ databases">
        <authorList>
            <person name="Melise S."/>
            <person name="Noan J."/>
            <person name="Okalmin O."/>
        </authorList>
    </citation>
    <scope>NUCLEOTIDE SEQUENCE</scope>
    <source>
        <strain evidence="7">FN9</strain>
    </source>
</reference>
<evidence type="ECO:0000256" key="3">
    <source>
        <dbReference type="ARBA" id="ARBA00005254"/>
    </source>
</evidence>
<dbReference type="CDD" id="cd06558">
    <property type="entry name" value="crotonase-like"/>
    <property type="match status" value="1"/>
</dbReference>
<dbReference type="GO" id="GO:0005782">
    <property type="term" value="C:peroxisomal matrix"/>
    <property type="evidence" value="ECO:0007669"/>
    <property type="project" value="TreeGrafter"/>
</dbReference>
<dbReference type="FunFam" id="3.90.226.10:FF:000048">
    <property type="entry name" value="3,2-trans-enoyl-CoA isomerase"/>
    <property type="match status" value="1"/>
</dbReference>
<evidence type="ECO:0000313" key="7">
    <source>
        <dbReference type="EMBL" id="VIO61925.1"/>
    </source>
</evidence>
<sequence>MWSRSPHHQSGVTVINPHVSHYPEVLNKKTAPTPCFTLLFPSLSSYINRTNFFLSRPKEPLDIDILSRRPHSNMAEESILDLEYRGRTAILTIHNERKLNAFTGAQYYDLAQKLREIATHDEVFTTVILGKGRFFSAGADVGITRKAPGEDKDSHKQLLQSFVANNLNITHAFATHPKVLVVGLNGPVIGLTAALVAFADFIYCAPSTFLLTPFSSIGLVAEGGASRALALRLGPARANEALLMSRRIGSQELERCGFVNAIYDEGDDAKFRARVLHEVEERLGDHLNGDSLIGIKKLLRKPEMDIMHTQNVHEVFAGLERFLTGVPQEEFAKLASEPTSLLIHHATPSTWIQALGWFLSRCPPLITCPLQCDELHYLHPSFCVCLQISNGFGPFYQDYARPPEDDVIVRNPLTFIATTRMPFVFLAVMYTLGCVAPLIAVLRLGTRDVHNHRLARYVFKIAAVFTAIFLVIFYFSWSATPLTFILPFVAKWRSGMAAVIMAHINLFIVMLLTLTAAALDIHKDSKPEGPGSRAQSQA</sequence>
<comment type="pathway">
    <text evidence="2">Lipid metabolism; fatty acid beta-oxidation.</text>
</comment>
<evidence type="ECO:0000256" key="5">
    <source>
        <dbReference type="ARBA" id="ARBA00023235"/>
    </source>
</evidence>
<dbReference type="Pfam" id="PF00378">
    <property type="entry name" value="ECH_1"/>
    <property type="match status" value="1"/>
</dbReference>
<dbReference type="InterPro" id="IPR051053">
    <property type="entry name" value="ECH/Chromodomain_protein"/>
</dbReference>
<feature type="transmembrane region" description="Helical" evidence="6">
    <location>
        <begin position="497"/>
        <end position="519"/>
    </location>
</feature>
<evidence type="ECO:0000256" key="6">
    <source>
        <dbReference type="SAM" id="Phobius"/>
    </source>
</evidence>
<dbReference type="InterPro" id="IPR029045">
    <property type="entry name" value="ClpP/crotonase-like_dom_sf"/>
</dbReference>
<feature type="transmembrane region" description="Helical" evidence="6">
    <location>
        <begin position="423"/>
        <end position="445"/>
    </location>
</feature>
<dbReference type="SUPFAM" id="SSF52096">
    <property type="entry name" value="ClpP/crotonase"/>
    <property type="match status" value="1"/>
</dbReference>